<protein>
    <submittedName>
        <fullName evidence="2">DUF2188 domain-containing protein</fullName>
    </submittedName>
</protein>
<organism evidence="2 3">
    <name type="scientific">Halobacillus yeomjeoni</name>
    <dbReference type="NCBI Taxonomy" id="311194"/>
    <lineage>
        <taxon>Bacteria</taxon>
        <taxon>Bacillati</taxon>
        <taxon>Bacillota</taxon>
        <taxon>Bacilli</taxon>
        <taxon>Bacillales</taxon>
        <taxon>Bacillaceae</taxon>
        <taxon>Halobacillus</taxon>
    </lineage>
</organism>
<evidence type="ECO:0000256" key="1">
    <source>
        <dbReference type="SAM" id="MobiDB-lite"/>
    </source>
</evidence>
<dbReference type="RefSeq" id="WP_197317379.1">
    <property type="nucleotide sequence ID" value="NZ_JADZSC010000002.1"/>
</dbReference>
<reference evidence="2 3" key="1">
    <citation type="journal article" date="2005" name="Int. J. Syst. Evol. Microbiol.">
        <title>Halobacillus yeomjeoni sp. nov., isolated from a marine solar saltern in Korea.</title>
        <authorList>
            <person name="Yoon J.H."/>
            <person name="Kang S.J."/>
            <person name="Lee C.H."/>
            <person name="Oh H.W."/>
            <person name="Oh T.K."/>
        </authorList>
    </citation>
    <scope>NUCLEOTIDE SEQUENCE [LARGE SCALE GENOMIC DNA]</scope>
    <source>
        <strain evidence="2 3">KCTC 3957</strain>
    </source>
</reference>
<dbReference type="InterPro" id="IPR018691">
    <property type="entry name" value="DUF2188"/>
</dbReference>
<dbReference type="EMBL" id="JADZSC010000002">
    <property type="protein sequence ID" value="MBH0230766.1"/>
    <property type="molecule type" value="Genomic_DNA"/>
</dbReference>
<feature type="region of interest" description="Disordered" evidence="1">
    <location>
        <begin position="38"/>
        <end position="78"/>
    </location>
</feature>
<sequence>MANKDNQYVVRHGDKWAVRGENKSRVAKTFDTQRDAISYGRERAKSNSSELRIQGKNGNFRDSDSYGNDPNPPKDKNH</sequence>
<evidence type="ECO:0000313" key="2">
    <source>
        <dbReference type="EMBL" id="MBH0230766.1"/>
    </source>
</evidence>
<gene>
    <name evidence="2" type="ORF">H0267_11115</name>
</gene>
<dbReference type="AlphaFoldDB" id="A0A931HWQ7"/>
<name>A0A931HWQ7_9BACI</name>
<proteinExistence type="predicted"/>
<dbReference type="Proteomes" id="UP000614490">
    <property type="component" value="Unassembled WGS sequence"/>
</dbReference>
<keyword evidence="3" id="KW-1185">Reference proteome</keyword>
<comment type="caution">
    <text evidence="2">The sequence shown here is derived from an EMBL/GenBank/DDBJ whole genome shotgun (WGS) entry which is preliminary data.</text>
</comment>
<evidence type="ECO:0000313" key="3">
    <source>
        <dbReference type="Proteomes" id="UP000614490"/>
    </source>
</evidence>
<dbReference type="Pfam" id="PF09954">
    <property type="entry name" value="DUF2188"/>
    <property type="match status" value="1"/>
</dbReference>
<accession>A0A931HWQ7</accession>